<dbReference type="PANTHER" id="PTHR19316">
    <property type="entry name" value="PROTEIN FOLDING REGULATOR"/>
    <property type="match status" value="1"/>
</dbReference>
<evidence type="ECO:0000256" key="2">
    <source>
        <dbReference type="SAM" id="MobiDB-lite"/>
    </source>
</evidence>
<dbReference type="InterPro" id="IPR050693">
    <property type="entry name" value="Hsp70_NEF-Inhibitors"/>
</dbReference>
<dbReference type="GO" id="GO:0000774">
    <property type="term" value="F:adenyl-nucleotide exchange factor activity"/>
    <property type="evidence" value="ECO:0007669"/>
    <property type="project" value="TreeGrafter"/>
</dbReference>
<protein>
    <recommendedName>
        <fullName evidence="3">Nucleotide exchange factor Fes1 domain-containing protein</fullName>
    </recommendedName>
</protein>
<organism evidence="4 5">
    <name type="scientific">Kalanchoe fedtschenkoi</name>
    <name type="common">Lavender scallops</name>
    <name type="synonym">South American air plant</name>
    <dbReference type="NCBI Taxonomy" id="63787"/>
    <lineage>
        <taxon>Eukaryota</taxon>
        <taxon>Viridiplantae</taxon>
        <taxon>Streptophyta</taxon>
        <taxon>Embryophyta</taxon>
        <taxon>Tracheophyta</taxon>
        <taxon>Spermatophyta</taxon>
        <taxon>Magnoliopsida</taxon>
        <taxon>eudicotyledons</taxon>
        <taxon>Gunneridae</taxon>
        <taxon>Pentapetalae</taxon>
        <taxon>Saxifragales</taxon>
        <taxon>Crassulaceae</taxon>
        <taxon>Kalanchoe</taxon>
    </lineage>
</organism>
<dbReference type="Gene3D" id="1.25.10.10">
    <property type="entry name" value="Leucine-rich Repeat Variant"/>
    <property type="match status" value="1"/>
</dbReference>
<proteinExistence type="predicted"/>
<dbReference type="InterPro" id="IPR013918">
    <property type="entry name" value="Nucleotide_exch_fac_Fes1"/>
</dbReference>
<dbReference type="InterPro" id="IPR016024">
    <property type="entry name" value="ARM-type_fold"/>
</dbReference>
<reference evidence="4" key="1">
    <citation type="submission" date="2021-01" db="UniProtKB">
        <authorList>
            <consortium name="EnsemblPlants"/>
        </authorList>
    </citation>
    <scope>IDENTIFICATION</scope>
</reference>
<dbReference type="Proteomes" id="UP000594263">
    <property type="component" value="Unplaced"/>
</dbReference>
<dbReference type="SUPFAM" id="SSF48371">
    <property type="entry name" value="ARM repeat"/>
    <property type="match status" value="1"/>
</dbReference>
<dbReference type="AlphaFoldDB" id="A0A7N0UU48"/>
<name>A0A7N0UU48_KALFE</name>
<feature type="domain" description="Nucleotide exchange factor Fes1" evidence="3">
    <location>
        <begin position="151"/>
        <end position="241"/>
    </location>
</feature>
<dbReference type="OMA" id="HRDYAMD"/>
<dbReference type="Gramene" id="Kaladp0087s0032.1.v1.1">
    <property type="protein sequence ID" value="Kaladp0087s0032.1.v1.1"/>
    <property type="gene ID" value="Kaladp0087s0032.v1.1"/>
</dbReference>
<evidence type="ECO:0000256" key="1">
    <source>
        <dbReference type="SAM" id="Coils"/>
    </source>
</evidence>
<feature type="coiled-coil region" evidence="1">
    <location>
        <begin position="202"/>
        <end position="229"/>
    </location>
</feature>
<dbReference type="EnsemblPlants" id="Kaladp0087s0032.1.v1.1">
    <property type="protein sequence ID" value="Kaladp0087s0032.1.v1.1"/>
    <property type="gene ID" value="Kaladp0087s0032.v1.1"/>
</dbReference>
<dbReference type="InterPro" id="IPR011989">
    <property type="entry name" value="ARM-like"/>
</dbReference>
<accession>A0A7N0UU48</accession>
<sequence>MTDILLSITPVHFDTSSTSTMRLIQNDVELPSINEQTTTPSLYKTPSPTTTNSSYHSKSRYPAAAVANPVFSQSIQATGIMSRWGICFLIMLSSGWALAVAEVANKSGAAGLVWSTAKDASELLGAVEKDETSSTVLAEDADGLDGGFSSLDGMLQWAIGHSDPSKLKDAAENVKHLSPIDLQKRQMELKELMERLKTPSDAQMMQIAIDDLNNASSSLENQLRALEELLILVEPIDNANDFNKLGGFAVIMKKLNSPNLEVRITSAWIIGKACQNNPLVQKQVLDLGALPKLMMMVKADSSEEAVKALYAVSAMIRNNIKGQEHFYKESGGLMLQDLLSKLEIDIRLRRKAVFLLGDLVECHLETSKTSAQPLFSNQFFLKTVVDLLSSDDLDLQEKALVAIKNLLQLRSTDAMIFKDYCNLEKALGDLQKQLSRLMTEDVPGGYVTDVESLRRDVELVFQEKLQQEQDGLVAT</sequence>
<keyword evidence="5" id="KW-1185">Reference proteome</keyword>
<dbReference type="Pfam" id="PF08609">
    <property type="entry name" value="Fes1"/>
    <property type="match status" value="1"/>
</dbReference>
<evidence type="ECO:0000313" key="5">
    <source>
        <dbReference type="Proteomes" id="UP000594263"/>
    </source>
</evidence>
<keyword evidence="1" id="KW-0175">Coiled coil</keyword>
<feature type="region of interest" description="Disordered" evidence="2">
    <location>
        <begin position="35"/>
        <end position="56"/>
    </location>
</feature>
<dbReference type="PANTHER" id="PTHR19316:SF32">
    <property type="entry name" value="ARM REPEAT SUPERFAMILY PROTEIN"/>
    <property type="match status" value="1"/>
</dbReference>
<dbReference type="GO" id="GO:0005783">
    <property type="term" value="C:endoplasmic reticulum"/>
    <property type="evidence" value="ECO:0007669"/>
    <property type="project" value="TreeGrafter"/>
</dbReference>
<evidence type="ECO:0000259" key="3">
    <source>
        <dbReference type="Pfam" id="PF08609"/>
    </source>
</evidence>
<evidence type="ECO:0000313" key="4">
    <source>
        <dbReference type="EnsemblPlants" id="Kaladp0087s0032.1.v1.1"/>
    </source>
</evidence>